<evidence type="ECO:0000256" key="11">
    <source>
        <dbReference type="ARBA" id="ARBA00073968"/>
    </source>
</evidence>
<dbReference type="SUPFAM" id="SSF55120">
    <property type="entry name" value="Pseudouridine synthase"/>
    <property type="match status" value="1"/>
</dbReference>
<comment type="catalytic activity">
    <reaction evidence="2">
        <text>uridine in snRNA = pseudouridine in snRNA</text>
        <dbReference type="Rhea" id="RHEA:51124"/>
        <dbReference type="Rhea" id="RHEA-COMP:12891"/>
        <dbReference type="Rhea" id="RHEA-COMP:12892"/>
        <dbReference type="ChEBI" id="CHEBI:65314"/>
        <dbReference type="ChEBI" id="CHEBI:65315"/>
    </reaction>
</comment>
<dbReference type="InterPro" id="IPR020095">
    <property type="entry name" value="PsdUridine_synth_TruA_C"/>
</dbReference>
<sequence>MSGTKRPHEAMDIVTPCEVTASVAAPAESTDDPSVAAIGAPTPTEVTPTPTHVDGRSAKGQGKGKRGGPDKRRGGAREPWGRPATDGTTEPRENSEPRQPKRKVALLMSFCGTDYQGMQINDNARTIEGELFQGLVKAGAVSQANADSYKKISLGRAARTDKGVHAAGQVVSCKIIVEDPDIVAKINAALPPAIRVWNYARVVGSFDPRKACDSRIYEYLLPTHVFLPPRPKPDPMPDLTAAAAAGERGLRSTSVQMAERRAYRIPPETLERVRVALHRYEGSHNFHNFTIAKKFHDMSARRFIKSFTASDPFVRDGTEWLSLKVHGQSFMMHQIRKMVGLVILIVRADLPETEIFAQAVREPKLNLPKAPSLGLLLERVVFDSYNRKVQATATQKGGEDERPPIVFDPYQSDIDAFRESFIYSQIIATEKAEDVFDSWLLHFEAFPEYFPFLASGGKVLDQDCVVRDSAPLPADQGEHENELAVGDDDAA</sequence>
<dbReference type="FunFam" id="3.30.70.580:FF:000002">
    <property type="entry name" value="tRNA pseudouridine synthase"/>
    <property type="match status" value="1"/>
</dbReference>
<keyword evidence="7" id="KW-0413">Isomerase</keyword>
<keyword evidence="19" id="KW-1185">Reference proteome</keyword>
<evidence type="ECO:0000256" key="12">
    <source>
        <dbReference type="ARBA" id="ARBA00079072"/>
    </source>
</evidence>
<evidence type="ECO:0000256" key="2">
    <source>
        <dbReference type="ARBA" id="ARBA00001832"/>
    </source>
</evidence>
<comment type="subcellular location">
    <subcellularLocation>
        <location evidence="3">Nucleus</location>
    </subcellularLocation>
</comment>
<dbReference type="Proteomes" id="UP001150569">
    <property type="component" value="Unassembled WGS sequence"/>
</dbReference>
<evidence type="ECO:0000256" key="1">
    <source>
        <dbReference type="ARBA" id="ARBA00001166"/>
    </source>
</evidence>
<evidence type="ECO:0000256" key="15">
    <source>
        <dbReference type="PIRSR" id="PIRSR641708-2"/>
    </source>
</evidence>
<dbReference type="GO" id="GO:0005634">
    <property type="term" value="C:nucleus"/>
    <property type="evidence" value="ECO:0007669"/>
    <property type="project" value="UniProtKB-SubCell"/>
</dbReference>
<dbReference type="InterPro" id="IPR020097">
    <property type="entry name" value="PsdUridine_synth_TruA_a/b_dom"/>
</dbReference>
<keyword evidence="5" id="KW-0507">mRNA processing</keyword>
<feature type="active site" description="Nucleophile" evidence="14">
    <location>
        <position position="161"/>
    </location>
</feature>
<evidence type="ECO:0000256" key="10">
    <source>
        <dbReference type="ARBA" id="ARBA00053072"/>
    </source>
</evidence>
<organism evidence="18 19">
    <name type="scientific">Tieghemiomyces parasiticus</name>
    <dbReference type="NCBI Taxonomy" id="78921"/>
    <lineage>
        <taxon>Eukaryota</taxon>
        <taxon>Fungi</taxon>
        <taxon>Fungi incertae sedis</taxon>
        <taxon>Zoopagomycota</taxon>
        <taxon>Kickxellomycotina</taxon>
        <taxon>Dimargaritomycetes</taxon>
        <taxon>Dimargaritales</taxon>
        <taxon>Dimargaritaceae</taxon>
        <taxon>Tieghemiomyces</taxon>
    </lineage>
</organism>
<dbReference type="CDD" id="cd02568">
    <property type="entry name" value="PseudoU_synth_PUS1_PUS2"/>
    <property type="match status" value="1"/>
</dbReference>
<evidence type="ECO:0000256" key="14">
    <source>
        <dbReference type="PIRSR" id="PIRSR641708-1"/>
    </source>
</evidence>
<feature type="region of interest" description="Disordered" evidence="16">
    <location>
        <begin position="22"/>
        <end position="103"/>
    </location>
</feature>
<dbReference type="Gene3D" id="3.30.70.660">
    <property type="entry name" value="Pseudouridine synthase I, catalytic domain, C-terminal subdomain"/>
    <property type="match status" value="1"/>
</dbReference>
<evidence type="ECO:0000256" key="16">
    <source>
        <dbReference type="SAM" id="MobiDB-lite"/>
    </source>
</evidence>
<dbReference type="Gene3D" id="3.30.70.580">
    <property type="entry name" value="Pseudouridine synthase I, catalytic domain, N-terminal subdomain"/>
    <property type="match status" value="1"/>
</dbReference>
<evidence type="ECO:0000256" key="5">
    <source>
        <dbReference type="ARBA" id="ARBA00022664"/>
    </source>
</evidence>
<feature type="binding site" evidence="15">
    <location>
        <position position="217"/>
    </location>
    <ligand>
        <name>substrate</name>
    </ligand>
</feature>
<dbReference type="PANTHER" id="PTHR11142:SF4">
    <property type="entry name" value="PSEUDOURIDYLATE SYNTHASE 1 HOMOLOG"/>
    <property type="match status" value="1"/>
</dbReference>
<dbReference type="GO" id="GO:0031119">
    <property type="term" value="P:tRNA pseudouridine synthesis"/>
    <property type="evidence" value="ECO:0007669"/>
    <property type="project" value="InterPro"/>
</dbReference>
<name>A0A9W8A4N9_9FUNG</name>
<comment type="catalytic activity">
    <reaction evidence="1">
        <text>a uridine in mRNA = a pseudouridine in mRNA</text>
        <dbReference type="Rhea" id="RHEA:56644"/>
        <dbReference type="Rhea" id="RHEA-COMP:14658"/>
        <dbReference type="Rhea" id="RHEA-COMP:14659"/>
        <dbReference type="ChEBI" id="CHEBI:65314"/>
        <dbReference type="ChEBI" id="CHEBI:65315"/>
    </reaction>
</comment>
<keyword evidence="6" id="KW-0819">tRNA processing</keyword>
<dbReference type="Pfam" id="PF01416">
    <property type="entry name" value="PseudoU_synth_1"/>
    <property type="match status" value="1"/>
</dbReference>
<evidence type="ECO:0000256" key="13">
    <source>
        <dbReference type="ARBA" id="ARBA00080858"/>
    </source>
</evidence>
<feature type="region of interest" description="Disordered" evidence="16">
    <location>
        <begin position="471"/>
        <end position="491"/>
    </location>
</feature>
<accession>A0A9W8A4N9</accession>
<dbReference type="PANTHER" id="PTHR11142">
    <property type="entry name" value="PSEUDOURIDYLATE SYNTHASE"/>
    <property type="match status" value="1"/>
</dbReference>
<reference evidence="18" key="1">
    <citation type="submission" date="2022-07" db="EMBL/GenBank/DDBJ databases">
        <title>Phylogenomic reconstructions and comparative analyses of Kickxellomycotina fungi.</title>
        <authorList>
            <person name="Reynolds N.K."/>
            <person name="Stajich J.E."/>
            <person name="Barry K."/>
            <person name="Grigoriev I.V."/>
            <person name="Crous P."/>
            <person name="Smith M.E."/>
        </authorList>
    </citation>
    <scope>NUCLEOTIDE SEQUENCE</scope>
    <source>
        <strain evidence="18">RSA 861</strain>
    </source>
</reference>
<evidence type="ECO:0000259" key="17">
    <source>
        <dbReference type="Pfam" id="PF01416"/>
    </source>
</evidence>
<gene>
    <name evidence="18" type="primary">PUS1_2</name>
    <name evidence="18" type="ORF">IWQ60_006334</name>
</gene>
<comment type="similarity">
    <text evidence="4">Belongs to the tRNA pseudouridine synthase TruA family.</text>
</comment>
<dbReference type="NCBIfam" id="TIGR00071">
    <property type="entry name" value="hisT_truA"/>
    <property type="match status" value="1"/>
</dbReference>
<dbReference type="OrthoDB" id="10256309at2759"/>
<feature type="compositionally biased region" description="Basic and acidic residues" evidence="16">
    <location>
        <begin position="67"/>
        <end position="80"/>
    </location>
</feature>
<dbReference type="EMBL" id="JANBPT010000376">
    <property type="protein sequence ID" value="KAJ1922738.1"/>
    <property type="molecule type" value="Genomic_DNA"/>
</dbReference>
<dbReference type="GO" id="GO:0031120">
    <property type="term" value="P:snRNA pseudouridine synthesis"/>
    <property type="evidence" value="ECO:0007669"/>
    <property type="project" value="UniProtKB-ARBA"/>
</dbReference>
<dbReference type="FunFam" id="3.30.70.660:FF:000002">
    <property type="entry name" value="tRNA pseudouridine synthase"/>
    <property type="match status" value="1"/>
</dbReference>
<evidence type="ECO:0000256" key="6">
    <source>
        <dbReference type="ARBA" id="ARBA00022694"/>
    </source>
</evidence>
<dbReference type="InterPro" id="IPR001406">
    <property type="entry name" value="PsdUridine_synth_TruA"/>
</dbReference>
<protein>
    <recommendedName>
        <fullName evidence="11">tRNA pseudouridine synthase 1</fullName>
    </recommendedName>
    <alternativeName>
        <fullName evidence="12">tRNA pseudouridylate synthase 1</fullName>
    </alternativeName>
    <alternativeName>
        <fullName evidence="13">tRNA-uridine isomerase 1</fullName>
    </alternativeName>
</protein>
<dbReference type="GO" id="GO:0006397">
    <property type="term" value="P:mRNA processing"/>
    <property type="evidence" value="ECO:0007669"/>
    <property type="project" value="UniProtKB-KW"/>
</dbReference>
<feature type="domain" description="Pseudouridine synthase I TruA alpha/beta" evidence="17">
    <location>
        <begin position="276"/>
        <end position="383"/>
    </location>
</feature>
<evidence type="ECO:0000256" key="3">
    <source>
        <dbReference type="ARBA" id="ARBA00004123"/>
    </source>
</evidence>
<feature type="compositionally biased region" description="Basic and acidic residues" evidence="16">
    <location>
        <begin position="89"/>
        <end position="99"/>
    </location>
</feature>
<comment type="function">
    <text evidence="10">Formation of pseudouridine at positions 27 and 28 in the anticodon stem and loop of transfer RNAs; at positions 34 and 36 of intron-containing precursor tRNA(Ile) and at position 35 in the intron-containing tRNA(Tyr). Catalyzes pseudouridylation at position 44 in U2 snRNA. Also catalyzes pseudouridylation of mRNAs.</text>
</comment>
<evidence type="ECO:0000256" key="9">
    <source>
        <dbReference type="ARBA" id="ARBA00036943"/>
    </source>
</evidence>
<dbReference type="GO" id="GO:0009982">
    <property type="term" value="F:pseudouridine synthase activity"/>
    <property type="evidence" value="ECO:0007669"/>
    <property type="project" value="InterPro"/>
</dbReference>
<evidence type="ECO:0000313" key="18">
    <source>
        <dbReference type="EMBL" id="KAJ1922738.1"/>
    </source>
</evidence>
<evidence type="ECO:0000256" key="7">
    <source>
        <dbReference type="ARBA" id="ARBA00023235"/>
    </source>
</evidence>
<dbReference type="InterPro" id="IPR020103">
    <property type="entry name" value="PsdUridine_synth_cat_dom_sf"/>
</dbReference>
<dbReference type="GO" id="GO:0003723">
    <property type="term" value="F:RNA binding"/>
    <property type="evidence" value="ECO:0007669"/>
    <property type="project" value="InterPro"/>
</dbReference>
<dbReference type="InterPro" id="IPR041708">
    <property type="entry name" value="PUS1/PUS2-like"/>
</dbReference>
<proteinExistence type="inferred from homology"/>
<dbReference type="GO" id="GO:1990481">
    <property type="term" value="P:mRNA pseudouridine synthesis"/>
    <property type="evidence" value="ECO:0007669"/>
    <property type="project" value="TreeGrafter"/>
</dbReference>
<evidence type="ECO:0000256" key="8">
    <source>
        <dbReference type="ARBA" id="ARBA00023242"/>
    </source>
</evidence>
<dbReference type="AlphaFoldDB" id="A0A9W8A4N9"/>
<comment type="caution">
    <text evidence="18">The sequence shown here is derived from an EMBL/GenBank/DDBJ whole genome shotgun (WGS) entry which is preliminary data.</text>
</comment>
<feature type="compositionally biased region" description="Low complexity" evidence="16">
    <location>
        <begin position="41"/>
        <end position="51"/>
    </location>
</feature>
<evidence type="ECO:0000313" key="19">
    <source>
        <dbReference type="Proteomes" id="UP001150569"/>
    </source>
</evidence>
<keyword evidence="8" id="KW-0539">Nucleus</keyword>
<evidence type="ECO:0000256" key="4">
    <source>
        <dbReference type="ARBA" id="ARBA00009375"/>
    </source>
</evidence>
<dbReference type="InterPro" id="IPR020094">
    <property type="entry name" value="TruA/RsuA/RluB/E/F_N"/>
</dbReference>
<comment type="catalytic activity">
    <reaction evidence="9">
        <text>a uridine in tRNA = a pseudouridine in tRNA</text>
        <dbReference type="Rhea" id="RHEA:54572"/>
        <dbReference type="Rhea" id="RHEA-COMP:13339"/>
        <dbReference type="Rhea" id="RHEA-COMP:13934"/>
        <dbReference type="ChEBI" id="CHEBI:65314"/>
        <dbReference type="ChEBI" id="CHEBI:65315"/>
    </reaction>
</comment>